<dbReference type="PROSITE" id="PS00211">
    <property type="entry name" value="ABC_TRANSPORTER_1"/>
    <property type="match status" value="2"/>
</dbReference>
<dbReference type="NCBIfam" id="NF008453">
    <property type="entry name" value="PRK11308.1"/>
    <property type="match status" value="2"/>
</dbReference>
<dbReference type="SMART" id="SM00382">
    <property type="entry name" value="AAA"/>
    <property type="match status" value="2"/>
</dbReference>
<dbReference type="InterPro" id="IPR027417">
    <property type="entry name" value="P-loop_NTPase"/>
</dbReference>
<dbReference type="PANTHER" id="PTHR43776">
    <property type="entry name" value="TRANSPORT ATP-BINDING PROTEIN"/>
    <property type="match status" value="1"/>
</dbReference>
<dbReference type="Proteomes" id="UP000237983">
    <property type="component" value="Unassembled WGS sequence"/>
</dbReference>
<feature type="domain" description="ABC transporter" evidence="5">
    <location>
        <begin position="308"/>
        <end position="548"/>
    </location>
</feature>
<dbReference type="InterPro" id="IPR003439">
    <property type="entry name" value="ABC_transporter-like_ATP-bd"/>
</dbReference>
<evidence type="ECO:0000256" key="3">
    <source>
        <dbReference type="ARBA" id="ARBA00022741"/>
    </source>
</evidence>
<dbReference type="InterPro" id="IPR017871">
    <property type="entry name" value="ABC_transporter-like_CS"/>
</dbReference>
<dbReference type="GO" id="GO:0016887">
    <property type="term" value="F:ATP hydrolysis activity"/>
    <property type="evidence" value="ECO:0007669"/>
    <property type="project" value="InterPro"/>
</dbReference>
<dbReference type="InterPro" id="IPR013563">
    <property type="entry name" value="Oligopep_ABC_C"/>
</dbReference>
<dbReference type="AlphaFoldDB" id="A0A2T0VB44"/>
<keyword evidence="7" id="KW-1185">Reference proteome</keyword>
<dbReference type="OrthoDB" id="4008250at2"/>
<dbReference type="InterPro" id="IPR050319">
    <property type="entry name" value="ABC_transp_ATP-bind"/>
</dbReference>
<keyword evidence="2" id="KW-0813">Transport</keyword>
<comment type="similarity">
    <text evidence="1">Belongs to the ABC transporter superfamily.</text>
</comment>
<dbReference type="PROSITE" id="PS50893">
    <property type="entry name" value="ABC_TRANSPORTER_2"/>
    <property type="match status" value="2"/>
</dbReference>
<accession>A0A2T0VB44</accession>
<dbReference type="GO" id="GO:0055085">
    <property type="term" value="P:transmembrane transport"/>
    <property type="evidence" value="ECO:0007669"/>
    <property type="project" value="UniProtKB-ARBA"/>
</dbReference>
<keyword evidence="4 6" id="KW-0067">ATP-binding</keyword>
<feature type="domain" description="ABC transporter" evidence="5">
    <location>
        <begin position="24"/>
        <end position="274"/>
    </location>
</feature>
<reference evidence="6 7" key="1">
    <citation type="submission" date="2018-03" db="EMBL/GenBank/DDBJ databases">
        <title>Genomic Encyclopedia of Type Strains, Phase III (KMG-III): the genomes of soil and plant-associated and newly described type strains.</title>
        <authorList>
            <person name="Whitman W."/>
        </authorList>
    </citation>
    <scope>NUCLEOTIDE SEQUENCE [LARGE SCALE GENOMIC DNA]</scope>
    <source>
        <strain evidence="6 7">CGMCC 1.12484</strain>
    </source>
</reference>
<evidence type="ECO:0000259" key="5">
    <source>
        <dbReference type="PROSITE" id="PS50893"/>
    </source>
</evidence>
<dbReference type="SUPFAM" id="SSF52540">
    <property type="entry name" value="P-loop containing nucleoside triphosphate hydrolases"/>
    <property type="match status" value="2"/>
</dbReference>
<organism evidence="6 7">
    <name type="scientific">Glaciihabitans tibetensis</name>
    <dbReference type="NCBI Taxonomy" id="1266600"/>
    <lineage>
        <taxon>Bacteria</taxon>
        <taxon>Bacillati</taxon>
        <taxon>Actinomycetota</taxon>
        <taxon>Actinomycetes</taxon>
        <taxon>Micrococcales</taxon>
        <taxon>Microbacteriaceae</taxon>
        <taxon>Glaciihabitans</taxon>
    </lineage>
</organism>
<dbReference type="CDD" id="cd03257">
    <property type="entry name" value="ABC_NikE_OppD_transporters"/>
    <property type="match status" value="2"/>
</dbReference>
<dbReference type="Gene3D" id="3.40.50.300">
    <property type="entry name" value="P-loop containing nucleotide triphosphate hydrolases"/>
    <property type="match status" value="2"/>
</dbReference>
<dbReference type="EMBL" id="PVTL01000007">
    <property type="protein sequence ID" value="PRY67277.1"/>
    <property type="molecule type" value="Genomic_DNA"/>
</dbReference>
<dbReference type="GO" id="GO:0015833">
    <property type="term" value="P:peptide transport"/>
    <property type="evidence" value="ECO:0007669"/>
    <property type="project" value="InterPro"/>
</dbReference>
<dbReference type="NCBIfam" id="NF007739">
    <property type="entry name" value="PRK10419.1"/>
    <property type="match status" value="2"/>
</dbReference>
<comment type="caution">
    <text evidence="6">The sequence shown here is derived from an EMBL/GenBank/DDBJ whole genome shotgun (WGS) entry which is preliminary data.</text>
</comment>
<dbReference type="FunFam" id="3.40.50.300:FF:000016">
    <property type="entry name" value="Oligopeptide ABC transporter ATP-binding component"/>
    <property type="match status" value="1"/>
</dbReference>
<dbReference type="Pfam" id="PF08352">
    <property type="entry name" value="oligo_HPY"/>
    <property type="match status" value="2"/>
</dbReference>
<keyword evidence="3" id="KW-0547">Nucleotide-binding</keyword>
<evidence type="ECO:0000256" key="4">
    <source>
        <dbReference type="ARBA" id="ARBA00022840"/>
    </source>
</evidence>
<evidence type="ECO:0000256" key="1">
    <source>
        <dbReference type="ARBA" id="ARBA00005417"/>
    </source>
</evidence>
<dbReference type="InterPro" id="IPR003593">
    <property type="entry name" value="AAA+_ATPase"/>
</dbReference>
<gene>
    <name evidence="6" type="ORF">B0I08_107173</name>
</gene>
<protein>
    <submittedName>
        <fullName evidence="6">Peptide/nickel transport system ATP-binding protein</fullName>
    </submittedName>
</protein>
<evidence type="ECO:0000256" key="2">
    <source>
        <dbReference type="ARBA" id="ARBA00022448"/>
    </source>
</evidence>
<dbReference type="GO" id="GO:0005524">
    <property type="term" value="F:ATP binding"/>
    <property type="evidence" value="ECO:0007669"/>
    <property type="project" value="UniProtKB-KW"/>
</dbReference>
<dbReference type="Pfam" id="PF00005">
    <property type="entry name" value="ABC_tran"/>
    <property type="match status" value="2"/>
</dbReference>
<sequence>MSDKNVLIDARPRTTEANLGQPLLRVRDLTVSFSTRAGEFTAVRNASLDLHAGRTLAIVGESGSGKSTLAAAINRLLAPNATIATGEVLFEGVDLTRVTAAQMRAVRGAGIGLVPQDPMSNLDPVLRIGKQITEVLETHGLAKGAAAKARAIELLTMVGIPEPERRFRQFPHEFSGGMRQRVLIAMGLACEPRLLIADEPTSALDVTVQRQVLDQLAELTARMGTSVILITHDLGLAAERADEVLVMFRGDIVEHGPARQILENPQHEYTRRLLAAAPSLTSHRPTSRRRHESAVGDVITVHGLSKEYQVRDSTWSPKRAFVAVDDSRFSIPRGHTVAIVGESGSGKSTTARLVLGLEKPTSGRIEHGGSDIASHSRAERFAFTRKVQPVFQNPFASLDPLYTVGATIGEPLVVHKIGTRQQQRTRVEQLADQVALPLALLDRHPHELSGGQRQRVAIARALALEPELIVLDEAVSALDVLVQAQILDLLTELQEQMGLSYLFISHDLAVVRQVSDIVHVMRRGRIVETGTPEQIFENAQHEYTRELLAAIPDPRA</sequence>
<dbReference type="RefSeq" id="WP_106213845.1">
    <property type="nucleotide sequence ID" value="NZ_PVTL01000007.1"/>
</dbReference>
<proteinExistence type="inferred from homology"/>
<name>A0A2T0VB44_9MICO</name>
<evidence type="ECO:0000313" key="6">
    <source>
        <dbReference type="EMBL" id="PRY67277.1"/>
    </source>
</evidence>
<evidence type="ECO:0000313" key="7">
    <source>
        <dbReference type="Proteomes" id="UP000237983"/>
    </source>
</evidence>